<dbReference type="Proteomes" id="UP000324376">
    <property type="component" value="Unassembled WGS sequence"/>
</dbReference>
<evidence type="ECO:0000313" key="1">
    <source>
        <dbReference type="EMBL" id="TYP77083.1"/>
    </source>
</evidence>
<accession>A0A5S5CGE0</accession>
<name>A0A5S5CGE0_9FLAO</name>
<dbReference type="Pfam" id="PF00756">
    <property type="entry name" value="Esterase"/>
    <property type="match status" value="1"/>
</dbReference>
<protein>
    <recommendedName>
        <fullName evidence="3">Esterase</fullName>
    </recommendedName>
</protein>
<dbReference type="InterPro" id="IPR011990">
    <property type="entry name" value="TPR-like_helical_dom_sf"/>
</dbReference>
<evidence type="ECO:0008006" key="3">
    <source>
        <dbReference type="Google" id="ProtNLM"/>
    </source>
</evidence>
<dbReference type="SUPFAM" id="SSF53474">
    <property type="entry name" value="alpha/beta-Hydrolases"/>
    <property type="match status" value="1"/>
</dbReference>
<dbReference type="Gene3D" id="3.40.50.1820">
    <property type="entry name" value="alpha/beta hydrolase"/>
    <property type="match status" value="1"/>
</dbReference>
<reference evidence="1 2" key="1">
    <citation type="submission" date="2019-07" db="EMBL/GenBank/DDBJ databases">
        <title>Genomic Encyclopedia of Archaeal and Bacterial Type Strains, Phase II (KMG-II): from individual species to whole genera.</title>
        <authorList>
            <person name="Goeker M."/>
        </authorList>
    </citation>
    <scope>NUCLEOTIDE SEQUENCE [LARGE SCALE GENOMIC DNA]</scope>
    <source>
        <strain evidence="1 2">DSM 17527</strain>
    </source>
</reference>
<dbReference type="PANTHER" id="PTHR48098:SF6">
    <property type="entry name" value="FERRI-BACILLIBACTIN ESTERASE BESA"/>
    <property type="match status" value="1"/>
</dbReference>
<evidence type="ECO:0000313" key="2">
    <source>
        <dbReference type="Proteomes" id="UP000324376"/>
    </source>
</evidence>
<sequence>MLNPYAILMKRILLLLLLMIIGTAVHSQVIYETFRSIKLDQNRDLKIQLPRNYDTNEKKIYPLIIVLDGDYLFEPMAGNVDYFSYWEDMPESIVVGIVQDKTRMEDCRYDEAEFLPVNKGAQFFEFIGQELLPYLNQTYRTAELKIIVGHDYTSNFINYFLFKENPIFQAYINLSPELAPPMADRISNILTTSSQELWYYLATATNDADNIKKNLIALDENLSVIENPEVNYSFDNFNESSHYTLVGRAIPRALESIFEMYRPISKRTYKEVILPLETSPFEWLVDLYKTTEKLYGIKRQIRVNDFIAVSTALIKNENWDELEPLGKLATKEHPETMLGHYFLGMHYEQIGEPKKAMRAYENGFLLNEVAFLTKDYMLDKVNKIKEDFGW</sequence>
<gene>
    <name evidence="1" type="ORF">BD809_101231</name>
</gene>
<dbReference type="Gene3D" id="1.25.40.10">
    <property type="entry name" value="Tetratricopeptide repeat domain"/>
    <property type="match status" value="1"/>
</dbReference>
<dbReference type="PANTHER" id="PTHR48098">
    <property type="entry name" value="ENTEROCHELIN ESTERASE-RELATED"/>
    <property type="match status" value="1"/>
</dbReference>
<comment type="caution">
    <text evidence="1">The sequence shown here is derived from an EMBL/GenBank/DDBJ whole genome shotgun (WGS) entry which is preliminary data.</text>
</comment>
<dbReference type="InterPro" id="IPR029058">
    <property type="entry name" value="AB_hydrolase_fold"/>
</dbReference>
<dbReference type="EMBL" id="VNHU01000001">
    <property type="protein sequence ID" value="TYP77083.1"/>
    <property type="molecule type" value="Genomic_DNA"/>
</dbReference>
<organism evidence="1 2">
    <name type="scientific">Aquimarina intermedia</name>
    <dbReference type="NCBI Taxonomy" id="350814"/>
    <lineage>
        <taxon>Bacteria</taxon>
        <taxon>Pseudomonadati</taxon>
        <taxon>Bacteroidota</taxon>
        <taxon>Flavobacteriia</taxon>
        <taxon>Flavobacteriales</taxon>
        <taxon>Flavobacteriaceae</taxon>
        <taxon>Aquimarina</taxon>
    </lineage>
</organism>
<keyword evidence="2" id="KW-1185">Reference proteome</keyword>
<proteinExistence type="predicted"/>
<dbReference type="InterPro" id="IPR000801">
    <property type="entry name" value="Esterase-like"/>
</dbReference>
<dbReference type="AlphaFoldDB" id="A0A5S5CGE0"/>
<dbReference type="InterPro" id="IPR050583">
    <property type="entry name" value="Mycobacterial_A85_antigen"/>
</dbReference>